<organism evidence="2 3">
    <name type="scientific">Candidatus Doudnabacteria bacterium RIFCSPHIGHO2_02_FULL_46_11</name>
    <dbReference type="NCBI Taxonomy" id="1817832"/>
    <lineage>
        <taxon>Bacteria</taxon>
        <taxon>Candidatus Doudnaibacteriota</taxon>
    </lineage>
</organism>
<dbReference type="AlphaFoldDB" id="A0A1F5P9V6"/>
<gene>
    <name evidence="2" type="ORF">A3J48_01870</name>
</gene>
<keyword evidence="1" id="KW-1133">Transmembrane helix</keyword>
<evidence type="ECO:0000313" key="3">
    <source>
        <dbReference type="Proteomes" id="UP000176786"/>
    </source>
</evidence>
<keyword evidence="1" id="KW-0472">Membrane</keyword>
<reference evidence="2 3" key="1">
    <citation type="journal article" date="2016" name="Nat. Commun.">
        <title>Thousands of microbial genomes shed light on interconnected biogeochemical processes in an aquifer system.</title>
        <authorList>
            <person name="Anantharaman K."/>
            <person name="Brown C.T."/>
            <person name="Hug L.A."/>
            <person name="Sharon I."/>
            <person name="Castelle C.J."/>
            <person name="Probst A.J."/>
            <person name="Thomas B.C."/>
            <person name="Singh A."/>
            <person name="Wilkins M.J."/>
            <person name="Karaoz U."/>
            <person name="Brodie E.L."/>
            <person name="Williams K.H."/>
            <person name="Hubbard S.S."/>
            <person name="Banfield J.F."/>
        </authorList>
    </citation>
    <scope>NUCLEOTIDE SEQUENCE [LARGE SCALE GENOMIC DNA]</scope>
</reference>
<keyword evidence="1" id="KW-0812">Transmembrane</keyword>
<sequence>MYNNTRTEYWHCGRQFPHIYNPQGTKAIRGFCVPGHPQGGKMIPMFSRNERTADQLDRIAEFLSVRYGRSYTDLPWERRLKATIDFRNAQRAGITEKRAMMQLFMGPIPLIISLIAWLVLLWKQVAAP</sequence>
<feature type="transmembrane region" description="Helical" evidence="1">
    <location>
        <begin position="103"/>
        <end position="122"/>
    </location>
</feature>
<evidence type="ECO:0000256" key="1">
    <source>
        <dbReference type="SAM" id="Phobius"/>
    </source>
</evidence>
<accession>A0A1F5P9V6</accession>
<comment type="caution">
    <text evidence="2">The sequence shown here is derived from an EMBL/GenBank/DDBJ whole genome shotgun (WGS) entry which is preliminary data.</text>
</comment>
<proteinExistence type="predicted"/>
<name>A0A1F5P9V6_9BACT</name>
<evidence type="ECO:0000313" key="2">
    <source>
        <dbReference type="EMBL" id="OGE86668.1"/>
    </source>
</evidence>
<dbReference type="EMBL" id="MFES01000001">
    <property type="protein sequence ID" value="OGE86668.1"/>
    <property type="molecule type" value="Genomic_DNA"/>
</dbReference>
<protein>
    <submittedName>
        <fullName evidence="2">Uncharacterized protein</fullName>
    </submittedName>
</protein>
<dbReference type="Proteomes" id="UP000176786">
    <property type="component" value="Unassembled WGS sequence"/>
</dbReference>